<dbReference type="EMBL" id="FRDI01000010">
    <property type="protein sequence ID" value="SHN68579.1"/>
    <property type="molecule type" value="Genomic_DNA"/>
</dbReference>
<keyword evidence="3" id="KW-1185">Reference proteome</keyword>
<proteinExistence type="predicted"/>
<feature type="domain" description="RiboL-PSP-HEPN" evidence="1">
    <location>
        <begin position="33"/>
        <end position="193"/>
    </location>
</feature>
<evidence type="ECO:0000313" key="2">
    <source>
        <dbReference type="EMBL" id="SHN68579.1"/>
    </source>
</evidence>
<evidence type="ECO:0000259" key="1">
    <source>
        <dbReference type="Pfam" id="PF18735"/>
    </source>
</evidence>
<dbReference type="Proteomes" id="UP000186469">
    <property type="component" value="Unassembled WGS sequence"/>
</dbReference>
<dbReference type="InterPro" id="IPR041519">
    <property type="entry name" value="HEPN_RiboL-PSP"/>
</dbReference>
<protein>
    <recommendedName>
        <fullName evidence="1">RiboL-PSP-HEPN domain-containing protein</fullName>
    </recommendedName>
</protein>
<gene>
    <name evidence="2" type="ORF">SAMN02745728_01855</name>
</gene>
<dbReference type="RefSeq" id="WP_072697544.1">
    <property type="nucleotide sequence ID" value="NZ_FRDI01000010.1"/>
</dbReference>
<dbReference type="STRING" id="1121455.SAMN02745728_01855"/>
<name>A0A1M7TCU9_9BACT</name>
<sequence>MATNTKYFFDLKKRIQFLRTTLLPTSLVSNLSGRFNSEEKDKISSFCLLTHAELEHYFESIAVSVLDKCLKEWEMRKRITHCLGYLLKADISPLQEDRQLSALISEVCHRKKGGLQGNHGIKKDDIKRIYNDLGCYKDFFGDSFLNDLDLYGKLRGDHAHKSARIRTQISPTDLITKIHNILAEIEVFDKKIKIDMNKK</sequence>
<reference evidence="2 3" key="1">
    <citation type="submission" date="2016-12" db="EMBL/GenBank/DDBJ databases">
        <authorList>
            <person name="Song W.-J."/>
            <person name="Kurnit D.M."/>
        </authorList>
    </citation>
    <scope>NUCLEOTIDE SEQUENCE [LARGE SCALE GENOMIC DNA]</scope>
    <source>
        <strain evidence="2 3">DSM 11393</strain>
    </source>
</reference>
<accession>A0A1M7TCU9</accession>
<evidence type="ECO:0000313" key="3">
    <source>
        <dbReference type="Proteomes" id="UP000186469"/>
    </source>
</evidence>
<dbReference type="Pfam" id="PF18735">
    <property type="entry name" value="HEPN_RiboL-PSP"/>
    <property type="match status" value="1"/>
</dbReference>
<dbReference type="OrthoDB" id="4239190at2"/>
<dbReference type="AlphaFoldDB" id="A0A1M7TCU9"/>
<organism evidence="2 3">
    <name type="scientific">Desulfovibrio litoralis DSM 11393</name>
    <dbReference type="NCBI Taxonomy" id="1121455"/>
    <lineage>
        <taxon>Bacteria</taxon>
        <taxon>Pseudomonadati</taxon>
        <taxon>Thermodesulfobacteriota</taxon>
        <taxon>Desulfovibrionia</taxon>
        <taxon>Desulfovibrionales</taxon>
        <taxon>Desulfovibrionaceae</taxon>
        <taxon>Desulfovibrio</taxon>
    </lineage>
</organism>